<dbReference type="CDD" id="cd02516">
    <property type="entry name" value="CDP-ME_synthetase"/>
    <property type="match status" value="1"/>
</dbReference>
<dbReference type="NCBIfam" id="TIGR00151">
    <property type="entry name" value="ispF"/>
    <property type="match status" value="1"/>
</dbReference>
<evidence type="ECO:0000256" key="13">
    <source>
        <dbReference type="ARBA" id="ARBA00023268"/>
    </source>
</evidence>
<comment type="caution">
    <text evidence="16">The sequence shown here is derived from an EMBL/GenBank/DDBJ whole genome shotgun (WGS) entry which is preliminary data.</text>
</comment>
<keyword evidence="12 14" id="KW-0456">Lyase</keyword>
<dbReference type="Proteomes" id="UP000759298">
    <property type="component" value="Unassembled WGS sequence"/>
</dbReference>
<evidence type="ECO:0000256" key="11">
    <source>
        <dbReference type="ARBA" id="ARBA00023229"/>
    </source>
</evidence>
<dbReference type="InterPro" id="IPR036571">
    <property type="entry name" value="MECDP_synthase_sf"/>
</dbReference>
<dbReference type="Gene3D" id="3.90.550.10">
    <property type="entry name" value="Spore Coat Polysaccharide Biosynthesis Protein SpsA, Chain A"/>
    <property type="match status" value="1"/>
</dbReference>
<feature type="site" description="Transition state stabilizer" evidence="14">
    <location>
        <position position="22"/>
    </location>
</feature>
<evidence type="ECO:0000256" key="10">
    <source>
        <dbReference type="ARBA" id="ARBA00022723"/>
    </source>
</evidence>
<evidence type="ECO:0000259" key="15">
    <source>
        <dbReference type="Pfam" id="PF02542"/>
    </source>
</evidence>
<feature type="binding site" evidence="14">
    <location>
        <begin position="281"/>
        <end position="283"/>
    </location>
    <ligand>
        <name>4-CDP-2-C-methyl-D-erythritol 2-phosphate</name>
        <dbReference type="ChEBI" id="CHEBI:57919"/>
    </ligand>
</feature>
<keyword evidence="17" id="KW-1185">Reference proteome</keyword>
<evidence type="ECO:0000256" key="8">
    <source>
        <dbReference type="ARBA" id="ARBA00022679"/>
    </source>
</evidence>
<dbReference type="PANTHER" id="PTHR43181">
    <property type="entry name" value="2-C-METHYL-D-ERYTHRITOL 2,4-CYCLODIPHOSPHATE SYNTHASE, CHLOROPLASTIC"/>
    <property type="match status" value="1"/>
</dbReference>
<evidence type="ECO:0000313" key="16">
    <source>
        <dbReference type="EMBL" id="MBY8336135.1"/>
    </source>
</evidence>
<dbReference type="PROSITE" id="PS01350">
    <property type="entry name" value="ISPF"/>
    <property type="match status" value="1"/>
</dbReference>
<keyword evidence="9 14" id="KW-0548">Nucleotidyltransferase</keyword>
<comment type="similarity">
    <text evidence="14">In the C-terminal section; belongs to the IspF family.</text>
</comment>
<feature type="binding site" evidence="14">
    <location>
        <position position="367"/>
    </location>
    <ligand>
        <name>4-CDP-2-C-methyl-D-erythritol 2-phosphate</name>
        <dbReference type="ChEBI" id="CHEBI:57919"/>
    </ligand>
</feature>
<feature type="region of interest" description="2-C-methyl-D-erythritol 2,4-cyclodiphosphate synthase" evidence="14">
    <location>
        <begin position="227"/>
        <end position="384"/>
    </location>
</feature>
<dbReference type="Pfam" id="PF02542">
    <property type="entry name" value="YgbB"/>
    <property type="match status" value="1"/>
</dbReference>
<dbReference type="CDD" id="cd00554">
    <property type="entry name" value="MECDP_synthase"/>
    <property type="match status" value="1"/>
</dbReference>
<evidence type="ECO:0000256" key="14">
    <source>
        <dbReference type="HAMAP-Rule" id="MF_01520"/>
    </source>
</evidence>
<comment type="cofactor">
    <cofactor evidence="3 14">
        <name>a divalent metal cation</name>
        <dbReference type="ChEBI" id="CHEBI:60240"/>
    </cofactor>
</comment>
<dbReference type="PANTHER" id="PTHR43181:SF1">
    <property type="entry name" value="2-C-METHYL-D-ERYTHRITOL 2,4-CYCLODIPHOSPHATE SYNTHASE, CHLOROPLASTIC"/>
    <property type="match status" value="1"/>
</dbReference>
<keyword evidence="8 14" id="KW-0808">Transferase</keyword>
<feature type="binding site" evidence="14">
    <location>
        <position position="233"/>
    </location>
    <ligand>
        <name>a divalent metal cation</name>
        <dbReference type="ChEBI" id="CHEBI:60240"/>
    </ligand>
</feature>
<dbReference type="InterPro" id="IPR029044">
    <property type="entry name" value="Nucleotide-diphossugar_trans"/>
</dbReference>
<feature type="binding site" evidence="14">
    <location>
        <position position="364"/>
    </location>
    <ligand>
        <name>4-CDP-2-C-methyl-D-erythritol 2-phosphate</name>
        <dbReference type="ChEBI" id="CHEBI:57919"/>
    </ligand>
</feature>
<dbReference type="Gene3D" id="3.30.1330.50">
    <property type="entry name" value="2-C-methyl-D-erythritol 2,4-cyclodiphosphate synthase"/>
    <property type="match status" value="1"/>
</dbReference>
<comment type="similarity">
    <text evidence="6">Belongs to the IspF family.</text>
</comment>
<comment type="catalytic activity">
    <reaction evidence="1 14">
        <text>4-CDP-2-C-methyl-D-erythritol 2-phosphate = 2-C-methyl-D-erythritol 2,4-cyclic diphosphate + CMP</text>
        <dbReference type="Rhea" id="RHEA:23864"/>
        <dbReference type="ChEBI" id="CHEBI:57919"/>
        <dbReference type="ChEBI" id="CHEBI:58483"/>
        <dbReference type="ChEBI" id="CHEBI:60377"/>
        <dbReference type="EC" id="4.6.1.12"/>
    </reaction>
</comment>
<sequence>MPSPAPAPRFAAIIVAAGSGTRAGQAIPKQYVRWRGKPVLRHSVEHLLEAGADRIVIAIAPDAKDLAREATAGLENIMFVEGGATRRASVASGLEALALDPPEAVLIHDAARPCVPLAVVERVLSALEHHAGAIPALPLVDTIARTQNGVMTGQEDRSTLARVQTPQGFRFAEILAAHRAWDSETQPTDDAQVLRHSGGEVAIVEGSQRLAKLTFAEDFAMQAPPVRTGTGFDVHRLADGEELWLGGLKIDHDQGLAGHSDADVALHALVDAVLGAIGNGDIGTHFPPSDERWKGARSSQFLAHAVSLASEAGYRIGNLDLTIICEAPKIGPHKDAMRETIAEIAGVQADAISVKATTTERLGFTGRGEGIAAQAVATLIREDF</sequence>
<dbReference type="InterPro" id="IPR003526">
    <property type="entry name" value="MECDP_synthase"/>
</dbReference>
<feature type="binding site" evidence="14">
    <location>
        <position position="267"/>
    </location>
    <ligand>
        <name>a divalent metal cation</name>
        <dbReference type="ChEBI" id="CHEBI:60240"/>
    </ligand>
</feature>
<dbReference type="EC" id="2.7.7.60" evidence="14"/>
<dbReference type="PROSITE" id="PS01295">
    <property type="entry name" value="ISPD"/>
    <property type="match status" value="1"/>
</dbReference>
<feature type="binding site" evidence="14">
    <location>
        <position position="235"/>
    </location>
    <ligand>
        <name>a divalent metal cation</name>
        <dbReference type="ChEBI" id="CHEBI:60240"/>
    </ligand>
</feature>
<dbReference type="InterPro" id="IPR034683">
    <property type="entry name" value="IspD/TarI"/>
</dbReference>
<feature type="site" description="Transition state stabilizer" evidence="14">
    <location>
        <position position="358"/>
    </location>
</feature>
<comment type="pathway">
    <text evidence="4 14">Isoprenoid biosynthesis; isopentenyl diphosphate biosynthesis via DXP pathway; isopentenyl diphosphate from 1-deoxy-D-xylulose 5-phosphate: step 4/6.</text>
</comment>
<feature type="site" description="Positions MEP for the nucleophilic attack" evidence="14">
    <location>
        <position position="212"/>
    </location>
</feature>
<feature type="site" description="Positions MEP for the nucleophilic attack" evidence="14">
    <location>
        <position position="157"/>
    </location>
</feature>
<comment type="function">
    <text evidence="14">Bifunctional enzyme that catalyzes the formation of 4-diphosphocytidyl-2-C-methyl-D-erythritol from CTP and 2-C-methyl-D-erythritol 4-phosphate (MEP) (IspD), and catalyzes the conversion of 4-diphosphocytidyl-2-C-methyl-D-erythritol 2-phosphate (CDP-ME2P) to 2-C-methyl-D-erythritol 2,4-cyclodiphosphate (ME-CPP) with a corresponding release of cytidine 5-monophosphate (CMP) (IspF).</text>
</comment>
<evidence type="ECO:0000256" key="7">
    <source>
        <dbReference type="ARBA" id="ARBA00009789"/>
    </source>
</evidence>
<dbReference type="HAMAP" id="MF_01520">
    <property type="entry name" value="IspDF"/>
    <property type="match status" value="1"/>
</dbReference>
<evidence type="ECO:0000256" key="3">
    <source>
        <dbReference type="ARBA" id="ARBA00001968"/>
    </source>
</evidence>
<evidence type="ECO:0000256" key="9">
    <source>
        <dbReference type="ARBA" id="ARBA00022695"/>
    </source>
</evidence>
<dbReference type="InterPro" id="IPR001228">
    <property type="entry name" value="IspD"/>
</dbReference>
<dbReference type="GO" id="GO:0008685">
    <property type="term" value="F:2-C-methyl-D-erythritol 2,4-cyclodiphosphate synthase activity"/>
    <property type="evidence" value="ECO:0007669"/>
    <property type="project" value="UniProtKB-EC"/>
</dbReference>
<feature type="region of interest" description="2-C-methyl-D-erythritol 4-phosphate cytidylyltransferase" evidence="14">
    <location>
        <begin position="1"/>
        <end position="226"/>
    </location>
</feature>
<dbReference type="Pfam" id="PF01128">
    <property type="entry name" value="IspD"/>
    <property type="match status" value="1"/>
</dbReference>
<dbReference type="InterPro" id="IPR018294">
    <property type="entry name" value="ISPD_synthase_CS"/>
</dbReference>
<feature type="site" description="Transition state stabilizer" evidence="14">
    <location>
        <position position="259"/>
    </location>
</feature>
<feature type="binding site" evidence="14">
    <location>
        <begin position="233"/>
        <end position="235"/>
    </location>
    <ligand>
        <name>4-CDP-2-C-methyl-D-erythritol 2-phosphate</name>
        <dbReference type="ChEBI" id="CHEBI:57919"/>
    </ligand>
</feature>
<keyword evidence="13 14" id="KW-0511">Multifunctional enzyme</keyword>
<proteinExistence type="inferred from homology"/>
<dbReference type="SUPFAM" id="SSF53448">
    <property type="entry name" value="Nucleotide-diphospho-sugar transferases"/>
    <property type="match status" value="1"/>
</dbReference>
<feature type="site" description="Transition state stabilizer" evidence="14">
    <location>
        <position position="29"/>
    </location>
</feature>
<gene>
    <name evidence="14" type="primary">ispDF</name>
    <name evidence="16" type="ORF">KYN89_03660</name>
</gene>
<name>A0ABS7PAQ3_9SPHN</name>
<comment type="catalytic activity">
    <reaction evidence="2 14">
        <text>2-C-methyl-D-erythritol 4-phosphate + CTP + H(+) = 4-CDP-2-C-methyl-D-erythritol + diphosphate</text>
        <dbReference type="Rhea" id="RHEA:13429"/>
        <dbReference type="ChEBI" id="CHEBI:15378"/>
        <dbReference type="ChEBI" id="CHEBI:33019"/>
        <dbReference type="ChEBI" id="CHEBI:37563"/>
        <dbReference type="ChEBI" id="CHEBI:57823"/>
        <dbReference type="ChEBI" id="CHEBI:58262"/>
        <dbReference type="EC" id="2.7.7.60"/>
    </reaction>
</comment>
<evidence type="ECO:0000256" key="12">
    <source>
        <dbReference type="ARBA" id="ARBA00023239"/>
    </source>
</evidence>
<dbReference type="InterPro" id="IPR026596">
    <property type="entry name" value="IspD/F"/>
</dbReference>
<protein>
    <recommendedName>
        <fullName evidence="14">Bifunctional enzyme IspD/IspF</fullName>
    </recommendedName>
    <domain>
        <recommendedName>
            <fullName evidence="14">2-C-methyl-D-erythritol 4-phosphate cytidylyltransferase</fullName>
            <ecNumber evidence="14">2.7.7.60</ecNumber>
        </recommendedName>
        <alternativeName>
            <fullName evidence="14">4-diphosphocytidyl-2C-methyl-D-erythritol synthase</fullName>
        </alternativeName>
        <alternativeName>
            <fullName evidence="14">MEP cytidylyltransferase</fullName>
            <shortName evidence="14">MCT</shortName>
        </alternativeName>
    </domain>
    <domain>
        <recommendedName>
            <fullName evidence="14">2-C-methyl-D-erythritol 2,4-cyclodiphosphate synthase</fullName>
            <shortName evidence="14">MECDP-synthase</shortName>
            <shortName evidence="14">MECPP-synthase</shortName>
            <shortName evidence="14">MECPS</shortName>
            <ecNumber evidence="14">4.6.1.12</ecNumber>
        </recommendedName>
    </domain>
</protein>
<comment type="similarity">
    <text evidence="14">In the N-terminal section; belongs to the IspD/TarI cytidylyltransferase family. IspD subfamily.</text>
</comment>
<dbReference type="RefSeq" id="WP_222823840.1">
    <property type="nucleotide sequence ID" value="NZ_JAHWXP010000001.1"/>
</dbReference>
<organism evidence="16 17">
    <name type="scientific">Alteriqipengyuania abyssalis</name>
    <dbReference type="NCBI Taxonomy" id="2860200"/>
    <lineage>
        <taxon>Bacteria</taxon>
        <taxon>Pseudomonadati</taxon>
        <taxon>Pseudomonadota</taxon>
        <taxon>Alphaproteobacteria</taxon>
        <taxon>Sphingomonadales</taxon>
        <taxon>Erythrobacteraceae</taxon>
        <taxon>Alteriqipengyuania</taxon>
    </lineage>
</organism>
<reference evidence="16 17" key="1">
    <citation type="submission" date="2021-07" db="EMBL/GenBank/DDBJ databases">
        <title>Alteriqipengyuania abyssalis NZ-12B nov, sp.nov isolated from deep sea sponge in pacific ocean.</title>
        <authorList>
            <person name="Tareen S."/>
            <person name="Wink J."/>
        </authorList>
    </citation>
    <scope>NUCLEOTIDE SEQUENCE [LARGE SCALE GENOMIC DNA]</scope>
    <source>
        <strain evidence="16 17">NZ-12B</strain>
    </source>
</reference>
<dbReference type="EMBL" id="JAHWXP010000001">
    <property type="protein sequence ID" value="MBY8336135.1"/>
    <property type="molecule type" value="Genomic_DNA"/>
</dbReference>
<evidence type="ECO:0000256" key="4">
    <source>
        <dbReference type="ARBA" id="ARBA00004709"/>
    </source>
</evidence>
<dbReference type="NCBIfam" id="TIGR00453">
    <property type="entry name" value="ispD"/>
    <property type="match status" value="1"/>
</dbReference>
<feature type="domain" description="2-C-methyl-D-erythritol 2,4-cyclodiphosphate synthase" evidence="15">
    <location>
        <begin position="227"/>
        <end position="379"/>
    </location>
</feature>
<dbReference type="SUPFAM" id="SSF69765">
    <property type="entry name" value="IpsF-like"/>
    <property type="match status" value="1"/>
</dbReference>
<dbReference type="HAMAP" id="MF_00108">
    <property type="entry name" value="IspD"/>
    <property type="match status" value="1"/>
</dbReference>
<dbReference type="HAMAP" id="MF_00107">
    <property type="entry name" value="IspF"/>
    <property type="match status" value="1"/>
</dbReference>
<comment type="similarity">
    <text evidence="7">Belongs to the IspD/TarI cytidylyltransferase family. IspD subfamily.</text>
</comment>
<evidence type="ECO:0000256" key="6">
    <source>
        <dbReference type="ARBA" id="ARBA00008480"/>
    </source>
</evidence>
<feature type="binding site" evidence="14">
    <location>
        <begin position="357"/>
        <end position="360"/>
    </location>
    <ligand>
        <name>4-CDP-2-C-methyl-D-erythritol 2-phosphate</name>
        <dbReference type="ChEBI" id="CHEBI:57919"/>
    </ligand>
</feature>
<dbReference type="NCBIfam" id="NF006899">
    <property type="entry name" value="PRK09382.1"/>
    <property type="match status" value="1"/>
</dbReference>
<dbReference type="GO" id="GO:0050518">
    <property type="term" value="F:2-C-methyl-D-erythritol 4-phosphate cytidylyltransferase activity"/>
    <property type="evidence" value="ECO:0007669"/>
    <property type="project" value="UniProtKB-EC"/>
</dbReference>
<dbReference type="EC" id="4.6.1.12" evidence="14"/>
<keyword evidence="11 14" id="KW-0414">Isoprene biosynthesis</keyword>
<evidence type="ECO:0000256" key="2">
    <source>
        <dbReference type="ARBA" id="ARBA00001282"/>
    </source>
</evidence>
<evidence type="ECO:0000313" key="17">
    <source>
        <dbReference type="Proteomes" id="UP000759298"/>
    </source>
</evidence>
<accession>A0ABS7PAQ3</accession>
<evidence type="ECO:0000256" key="1">
    <source>
        <dbReference type="ARBA" id="ARBA00000200"/>
    </source>
</evidence>
<comment type="caution">
    <text evidence="14">Lacks conserved residue(s) required for the propagation of feature annotation.</text>
</comment>
<comment type="pathway">
    <text evidence="5 14">Isoprenoid biosynthesis; isopentenyl diphosphate biosynthesis via DXP pathway; isopentenyl diphosphate from 1-deoxy-D-xylulose 5-phosphate: step 2/6.</text>
</comment>
<evidence type="ECO:0000256" key="5">
    <source>
        <dbReference type="ARBA" id="ARBA00004787"/>
    </source>
</evidence>
<feature type="binding site" evidence="14">
    <location>
        <begin position="259"/>
        <end position="260"/>
    </location>
    <ligand>
        <name>4-CDP-2-C-methyl-D-erythritol 2-phosphate</name>
        <dbReference type="ChEBI" id="CHEBI:57919"/>
    </ligand>
</feature>
<dbReference type="InterPro" id="IPR020555">
    <property type="entry name" value="MECDP_synthase_CS"/>
</dbReference>
<keyword evidence="10 14" id="KW-0479">Metal-binding</keyword>